<dbReference type="RefSeq" id="WP_136874097.1">
    <property type="nucleotide sequence ID" value="NZ_SWBO01000001.1"/>
</dbReference>
<protein>
    <submittedName>
        <fullName evidence="3">PAS domain S-box protein</fullName>
    </submittedName>
</protein>
<comment type="caution">
    <text evidence="3">The sequence shown here is derived from an EMBL/GenBank/DDBJ whole genome shotgun (WGS) entry which is preliminary data.</text>
</comment>
<dbReference type="InterPro" id="IPR001610">
    <property type="entry name" value="PAC"/>
</dbReference>
<dbReference type="InterPro" id="IPR000014">
    <property type="entry name" value="PAS"/>
</dbReference>
<dbReference type="Gene3D" id="3.30.450.20">
    <property type="entry name" value="PAS domain"/>
    <property type="match status" value="5"/>
</dbReference>
<dbReference type="Gene3D" id="1.10.287.130">
    <property type="match status" value="1"/>
</dbReference>
<evidence type="ECO:0000259" key="1">
    <source>
        <dbReference type="PROSITE" id="PS50112"/>
    </source>
</evidence>
<sequence>MAISNYTNLSKNHALLAKLFMNSLEGMMLVDQKMQVIFLNSSATALIGYILSNQHFNLLSICAKESAQQLQSTLDEVYAAPAQAKKVKLQILHLSGHEVSIDCTLINLLQDEDVQAITVHFAAAKAVEAVKTLAEDQLYKMVWFESVVTNIKDAVVITEVSYNPPSSKIIYVNAAFTAMTGYTLSEVIGKSPRFLQGPNTAQSEIDRLSECMSRWESCEITIVNYKKNGEEFWVDLSISPMADHQGNYTHWIAIERDVTAQKELENLLQSATHLAGIGGWDYDYVHDKISCSTVTRQIFEFNEEDEIPTIANLSNFFKDKDALNDCYQNLQKTMHDGEPFDFELEILTTKNNVRWVRVIGKAEFNGSACTRIRGSFQDIDARKRSELLALATMREKIEILESIGDAFFALDVNWNVTYWNGRAELLLHKTRAEILGQNLWDVYADTIETDFYEKYHWAVNNQQEVHFEAFYEALQTWYEISAYPSANGLSVYFKDITQRKINEKEIIDSEKRYSDLFQLSPIPKWVFDMDTFKFLAVNRAAVKHYGYSLKEFLKMSIFDIRPEEEFDRTKNLIHKQNRGNRFTSKGLFTHKKKNGELIRVEIRSTTILFKGRPAKIVIADDVTEQEKYVLAIEKQNQKLKEVSWIQSHIFRAPLARIQGLVSIVESSANQAEQKWVLEKISSSADELDGIIKEITAKTKIDK</sequence>
<dbReference type="SUPFAM" id="SSF55785">
    <property type="entry name" value="PYP-like sensor domain (PAS domain)"/>
    <property type="match status" value="4"/>
</dbReference>
<dbReference type="EMBL" id="SWBO01000001">
    <property type="protein sequence ID" value="TKC03459.1"/>
    <property type="molecule type" value="Genomic_DNA"/>
</dbReference>
<feature type="domain" description="PAS" evidence="1">
    <location>
        <begin position="392"/>
        <end position="462"/>
    </location>
</feature>
<accession>A0A4U1CAG3</accession>
<dbReference type="SUPFAM" id="SSF47384">
    <property type="entry name" value="Homodimeric domain of signal transducing histidine kinase"/>
    <property type="match status" value="1"/>
</dbReference>
<dbReference type="AlphaFoldDB" id="A0A4U1CAG3"/>
<dbReference type="OrthoDB" id="9759607at2"/>
<feature type="domain" description="PAS" evidence="1">
    <location>
        <begin position="509"/>
        <end position="580"/>
    </location>
</feature>
<dbReference type="InterPro" id="IPR035965">
    <property type="entry name" value="PAS-like_dom_sf"/>
</dbReference>
<evidence type="ECO:0000313" key="3">
    <source>
        <dbReference type="EMBL" id="TKC03459.1"/>
    </source>
</evidence>
<dbReference type="NCBIfam" id="TIGR00229">
    <property type="entry name" value="sensory_box"/>
    <property type="match status" value="2"/>
</dbReference>
<dbReference type="SMART" id="SM00086">
    <property type="entry name" value="PAC"/>
    <property type="match status" value="3"/>
</dbReference>
<feature type="domain" description="PAS" evidence="1">
    <location>
        <begin position="166"/>
        <end position="191"/>
    </location>
</feature>
<proteinExistence type="predicted"/>
<dbReference type="Pfam" id="PF00989">
    <property type="entry name" value="PAS"/>
    <property type="match status" value="1"/>
</dbReference>
<dbReference type="GO" id="GO:0006355">
    <property type="term" value="P:regulation of DNA-templated transcription"/>
    <property type="evidence" value="ECO:0007669"/>
    <property type="project" value="InterPro"/>
</dbReference>
<reference evidence="3 4" key="1">
    <citation type="submission" date="2019-04" db="EMBL/GenBank/DDBJ databases">
        <title>Pedobacter sp. AR-2-6 sp. nov., isolated from Arctic soil.</title>
        <authorList>
            <person name="Dahal R.H."/>
            <person name="Kim D.-U."/>
        </authorList>
    </citation>
    <scope>NUCLEOTIDE SEQUENCE [LARGE SCALE GENOMIC DNA]</scope>
    <source>
        <strain evidence="3 4">AR-2-6</strain>
    </source>
</reference>
<dbReference type="InterPro" id="IPR036097">
    <property type="entry name" value="HisK_dim/P_sf"/>
</dbReference>
<dbReference type="InterPro" id="IPR013767">
    <property type="entry name" value="PAS_fold"/>
</dbReference>
<dbReference type="PANTHER" id="PTHR44757:SF2">
    <property type="entry name" value="BIOFILM ARCHITECTURE MAINTENANCE PROTEIN MBAA"/>
    <property type="match status" value="1"/>
</dbReference>
<dbReference type="PROSITE" id="PS50112">
    <property type="entry name" value="PAS"/>
    <property type="match status" value="3"/>
</dbReference>
<dbReference type="Proteomes" id="UP000310477">
    <property type="component" value="Unassembled WGS sequence"/>
</dbReference>
<dbReference type="CDD" id="cd00130">
    <property type="entry name" value="PAS"/>
    <property type="match status" value="3"/>
</dbReference>
<dbReference type="PANTHER" id="PTHR44757">
    <property type="entry name" value="DIGUANYLATE CYCLASE DGCP"/>
    <property type="match status" value="1"/>
</dbReference>
<name>A0A4U1CAG3_9SPHI</name>
<dbReference type="InterPro" id="IPR052155">
    <property type="entry name" value="Biofilm_reg_signaling"/>
</dbReference>
<organism evidence="3 4">
    <name type="scientific">Pedobacter cryotolerans</name>
    <dbReference type="NCBI Taxonomy" id="2571270"/>
    <lineage>
        <taxon>Bacteria</taxon>
        <taxon>Pseudomonadati</taxon>
        <taxon>Bacteroidota</taxon>
        <taxon>Sphingobacteriia</taxon>
        <taxon>Sphingobacteriales</taxon>
        <taxon>Sphingobacteriaceae</taxon>
        <taxon>Pedobacter</taxon>
    </lineage>
</organism>
<dbReference type="GO" id="GO:0000155">
    <property type="term" value="F:phosphorelay sensor kinase activity"/>
    <property type="evidence" value="ECO:0007669"/>
    <property type="project" value="InterPro"/>
</dbReference>
<dbReference type="SMART" id="SM00091">
    <property type="entry name" value="PAS"/>
    <property type="match status" value="4"/>
</dbReference>
<evidence type="ECO:0000313" key="4">
    <source>
        <dbReference type="Proteomes" id="UP000310477"/>
    </source>
</evidence>
<dbReference type="InterPro" id="IPR000700">
    <property type="entry name" value="PAS-assoc_C"/>
</dbReference>
<gene>
    <name evidence="3" type="ORF">FA045_02500</name>
</gene>
<dbReference type="PROSITE" id="PS50113">
    <property type="entry name" value="PAC"/>
    <property type="match status" value="1"/>
</dbReference>
<keyword evidence="4" id="KW-1185">Reference proteome</keyword>
<dbReference type="Pfam" id="PF13426">
    <property type="entry name" value="PAS_9"/>
    <property type="match status" value="2"/>
</dbReference>
<evidence type="ECO:0000259" key="2">
    <source>
        <dbReference type="PROSITE" id="PS50113"/>
    </source>
</evidence>
<feature type="domain" description="PAC" evidence="2">
    <location>
        <begin position="216"/>
        <end position="270"/>
    </location>
</feature>